<dbReference type="InterPro" id="IPR057678">
    <property type="entry name" value="DUF7918"/>
</dbReference>
<evidence type="ECO:0000259" key="1">
    <source>
        <dbReference type="Pfam" id="PF25534"/>
    </source>
</evidence>
<sequence length="122" mass="13423">MPVASTDALVFKLRIDGVDEQPVLLDHVHPTTTISGTTFRTSSGDWELRKFLFSSVELTEESGHGELTLENINKLGEITVFVKRFKKSGTSTVGTNGPDTETTRAIIYEKSIKGKDISHSVQ</sequence>
<dbReference type="Pfam" id="PF25534">
    <property type="entry name" value="DUF7918"/>
    <property type="match status" value="1"/>
</dbReference>
<keyword evidence="3" id="KW-1185">Reference proteome</keyword>
<accession>A0ABR3G8A5</accession>
<reference evidence="2 3" key="1">
    <citation type="submission" date="2024-02" db="EMBL/GenBank/DDBJ databases">
        <title>Discinaceae phylogenomics.</title>
        <authorList>
            <person name="Dirks A.C."/>
            <person name="James T.Y."/>
        </authorList>
    </citation>
    <scope>NUCLEOTIDE SEQUENCE [LARGE SCALE GENOMIC DNA]</scope>
    <source>
        <strain evidence="2 3">ACD0624</strain>
    </source>
</reference>
<gene>
    <name evidence="2" type="ORF">Q9L58_009079</name>
</gene>
<proteinExistence type="predicted"/>
<name>A0ABR3G8A5_9PEZI</name>
<evidence type="ECO:0000313" key="3">
    <source>
        <dbReference type="Proteomes" id="UP001447188"/>
    </source>
</evidence>
<evidence type="ECO:0000313" key="2">
    <source>
        <dbReference type="EMBL" id="KAL0632048.1"/>
    </source>
</evidence>
<protein>
    <recommendedName>
        <fullName evidence="1">DUF7918 domain-containing protein</fullName>
    </recommendedName>
</protein>
<comment type="caution">
    <text evidence="2">The sequence shown here is derived from an EMBL/GenBank/DDBJ whole genome shotgun (WGS) entry which is preliminary data.</text>
</comment>
<organism evidence="2 3">
    <name type="scientific">Discina gigas</name>
    <dbReference type="NCBI Taxonomy" id="1032678"/>
    <lineage>
        <taxon>Eukaryota</taxon>
        <taxon>Fungi</taxon>
        <taxon>Dikarya</taxon>
        <taxon>Ascomycota</taxon>
        <taxon>Pezizomycotina</taxon>
        <taxon>Pezizomycetes</taxon>
        <taxon>Pezizales</taxon>
        <taxon>Discinaceae</taxon>
        <taxon>Discina</taxon>
    </lineage>
</organism>
<dbReference type="EMBL" id="JBBBZM010000191">
    <property type="protein sequence ID" value="KAL0632048.1"/>
    <property type="molecule type" value="Genomic_DNA"/>
</dbReference>
<feature type="domain" description="DUF7918" evidence="1">
    <location>
        <begin position="5"/>
        <end position="121"/>
    </location>
</feature>
<dbReference type="Proteomes" id="UP001447188">
    <property type="component" value="Unassembled WGS sequence"/>
</dbReference>